<sequence>MEQSLDQAFDGQFDNILVTGDFNINLLTNHSNRLTNLMDSYNTVQLITTPTH</sequence>
<comment type="caution">
    <text evidence="1">The sequence shown here is derived from an EMBL/GenBank/DDBJ whole genome shotgun (WGS) entry which is preliminary data.</text>
</comment>
<keyword evidence="2" id="KW-1185">Reference proteome</keyword>
<gene>
    <name evidence="1" type="ORF">DPMN_055369</name>
</gene>
<proteinExistence type="predicted"/>
<evidence type="ECO:0008006" key="3">
    <source>
        <dbReference type="Google" id="ProtNLM"/>
    </source>
</evidence>
<accession>A0A9D4HSI9</accession>
<dbReference type="Proteomes" id="UP000828390">
    <property type="component" value="Unassembled WGS sequence"/>
</dbReference>
<reference evidence="1" key="1">
    <citation type="journal article" date="2019" name="bioRxiv">
        <title>The Genome of the Zebra Mussel, Dreissena polymorpha: A Resource for Invasive Species Research.</title>
        <authorList>
            <person name="McCartney M.A."/>
            <person name="Auch B."/>
            <person name="Kono T."/>
            <person name="Mallez S."/>
            <person name="Zhang Y."/>
            <person name="Obille A."/>
            <person name="Becker A."/>
            <person name="Abrahante J.E."/>
            <person name="Garbe J."/>
            <person name="Badalamenti J.P."/>
            <person name="Herman A."/>
            <person name="Mangelson H."/>
            <person name="Liachko I."/>
            <person name="Sullivan S."/>
            <person name="Sone E.D."/>
            <person name="Koren S."/>
            <person name="Silverstein K.A.T."/>
            <person name="Beckman K.B."/>
            <person name="Gohl D.M."/>
        </authorList>
    </citation>
    <scope>NUCLEOTIDE SEQUENCE</scope>
    <source>
        <strain evidence="1">Duluth1</strain>
        <tissue evidence="1">Whole animal</tissue>
    </source>
</reference>
<reference evidence="1" key="2">
    <citation type="submission" date="2020-11" db="EMBL/GenBank/DDBJ databases">
        <authorList>
            <person name="McCartney M.A."/>
            <person name="Auch B."/>
            <person name="Kono T."/>
            <person name="Mallez S."/>
            <person name="Becker A."/>
            <person name="Gohl D.M."/>
            <person name="Silverstein K.A.T."/>
            <person name="Koren S."/>
            <person name="Bechman K.B."/>
            <person name="Herman A."/>
            <person name="Abrahante J.E."/>
            <person name="Garbe J."/>
        </authorList>
    </citation>
    <scope>NUCLEOTIDE SEQUENCE</scope>
    <source>
        <strain evidence="1">Duluth1</strain>
        <tissue evidence="1">Whole animal</tissue>
    </source>
</reference>
<evidence type="ECO:0000313" key="2">
    <source>
        <dbReference type="Proteomes" id="UP000828390"/>
    </source>
</evidence>
<evidence type="ECO:0000313" key="1">
    <source>
        <dbReference type="EMBL" id="KAH3729400.1"/>
    </source>
</evidence>
<protein>
    <recommendedName>
        <fullName evidence="3">Endonuclease/exonuclease/phosphatase domain-containing protein</fullName>
    </recommendedName>
</protein>
<name>A0A9D4HSI9_DREPO</name>
<dbReference type="EMBL" id="JAIWYP010000012">
    <property type="protein sequence ID" value="KAH3729400.1"/>
    <property type="molecule type" value="Genomic_DNA"/>
</dbReference>
<organism evidence="1 2">
    <name type="scientific">Dreissena polymorpha</name>
    <name type="common">Zebra mussel</name>
    <name type="synonym">Mytilus polymorpha</name>
    <dbReference type="NCBI Taxonomy" id="45954"/>
    <lineage>
        <taxon>Eukaryota</taxon>
        <taxon>Metazoa</taxon>
        <taxon>Spiralia</taxon>
        <taxon>Lophotrochozoa</taxon>
        <taxon>Mollusca</taxon>
        <taxon>Bivalvia</taxon>
        <taxon>Autobranchia</taxon>
        <taxon>Heteroconchia</taxon>
        <taxon>Euheterodonta</taxon>
        <taxon>Imparidentia</taxon>
        <taxon>Neoheterodontei</taxon>
        <taxon>Myida</taxon>
        <taxon>Dreissenoidea</taxon>
        <taxon>Dreissenidae</taxon>
        <taxon>Dreissena</taxon>
    </lineage>
</organism>
<dbReference type="AlphaFoldDB" id="A0A9D4HSI9"/>